<evidence type="ECO:0000256" key="10">
    <source>
        <dbReference type="ARBA" id="ARBA00022723"/>
    </source>
</evidence>
<feature type="region of interest" description="Disordered" evidence="16">
    <location>
        <begin position="202"/>
        <end position="228"/>
    </location>
</feature>
<dbReference type="SMART" id="SM00358">
    <property type="entry name" value="DSRM"/>
    <property type="match status" value="1"/>
</dbReference>
<feature type="active site" evidence="15">
    <location>
        <position position="49"/>
    </location>
</feature>
<dbReference type="Pfam" id="PF00035">
    <property type="entry name" value="dsrm"/>
    <property type="match status" value="1"/>
</dbReference>
<evidence type="ECO:0000256" key="13">
    <source>
        <dbReference type="ARBA" id="ARBA00022842"/>
    </source>
</evidence>
<dbReference type="GO" id="GO:0006364">
    <property type="term" value="P:rRNA processing"/>
    <property type="evidence" value="ECO:0007669"/>
    <property type="project" value="UniProtKB-UniRule"/>
</dbReference>
<keyword evidence="13 15" id="KW-0460">Magnesium</keyword>
<comment type="function">
    <text evidence="15">Digests double-stranded RNA. Involved in the processing of primary rRNA transcript to yield the immediate precursors to the large and small rRNAs (23S and 16S). Processes some mRNAs, and tRNAs when they are encoded in the rRNA operon. Processes pre-crRNA and tracrRNA of type II CRISPR loci if present in the organism.</text>
</comment>
<sequence>MTKQPIFSEALGVDFKNPALLVTALTHRSYLNENRTIKEHNERLEFLGDAVLELVSTEFLFHKMPDMPEGTLTSIRAALVRKDNLDKAARKLDVGSHLLLSRGEDAGGGRTNPYLLANAVEAIIGAIYLDQGIAPAKKFIELHVLTTLDEILAGHLYQDGKSRLQEIAQDKHKITPTYQVLDSVGPDHEKTFTVGVYFTGEQQGQGSGKSKQSAELKAAEDALEKLGW</sequence>
<dbReference type="GO" id="GO:0042802">
    <property type="term" value="F:identical protein binding"/>
    <property type="evidence" value="ECO:0007669"/>
    <property type="project" value="UniProtKB-ARBA"/>
</dbReference>
<dbReference type="FunFam" id="3.30.160.20:FF:000003">
    <property type="entry name" value="Ribonuclease 3"/>
    <property type="match status" value="1"/>
</dbReference>
<dbReference type="GO" id="GO:0003725">
    <property type="term" value="F:double-stranded RNA binding"/>
    <property type="evidence" value="ECO:0007669"/>
    <property type="project" value="TreeGrafter"/>
</dbReference>
<dbReference type="PROSITE" id="PS00517">
    <property type="entry name" value="RNASE_3_1"/>
    <property type="match status" value="1"/>
</dbReference>
<dbReference type="STRING" id="1817892.AUK40_01490"/>
<evidence type="ECO:0000256" key="6">
    <source>
        <dbReference type="ARBA" id="ARBA00022552"/>
    </source>
</evidence>
<feature type="binding site" evidence="15">
    <location>
        <position position="45"/>
    </location>
    <ligand>
        <name>Mg(2+)</name>
        <dbReference type="ChEBI" id="CHEBI:18420"/>
    </ligand>
</feature>
<comment type="cofactor">
    <cofactor evidence="15">
        <name>Mg(2+)</name>
        <dbReference type="ChEBI" id="CHEBI:18420"/>
    </cofactor>
</comment>
<dbReference type="GO" id="GO:0008033">
    <property type="term" value="P:tRNA processing"/>
    <property type="evidence" value="ECO:0007669"/>
    <property type="project" value="UniProtKB-KW"/>
</dbReference>
<keyword evidence="8 15" id="KW-0819">tRNA processing</keyword>
<feature type="active site" evidence="15">
    <location>
        <position position="121"/>
    </location>
</feature>
<dbReference type="SMART" id="SM00535">
    <property type="entry name" value="RIBOc"/>
    <property type="match status" value="1"/>
</dbReference>
<feature type="domain" description="RNase III" evidence="18">
    <location>
        <begin position="7"/>
        <end position="132"/>
    </location>
</feature>
<keyword evidence="12 15" id="KW-0378">Hydrolase</keyword>
<evidence type="ECO:0000259" key="17">
    <source>
        <dbReference type="PROSITE" id="PS50137"/>
    </source>
</evidence>
<comment type="similarity">
    <text evidence="3">Belongs to the ribonuclease III family.</text>
</comment>
<dbReference type="PROSITE" id="PS50137">
    <property type="entry name" value="DS_RBD"/>
    <property type="match status" value="1"/>
</dbReference>
<dbReference type="PANTHER" id="PTHR11207">
    <property type="entry name" value="RIBONUCLEASE III"/>
    <property type="match status" value="1"/>
</dbReference>
<evidence type="ECO:0000256" key="2">
    <source>
        <dbReference type="ARBA" id="ARBA00004496"/>
    </source>
</evidence>
<dbReference type="InterPro" id="IPR011907">
    <property type="entry name" value="RNase_III"/>
</dbReference>
<accession>A0A1J5INZ9</accession>
<evidence type="ECO:0000313" key="20">
    <source>
        <dbReference type="Proteomes" id="UP000183245"/>
    </source>
</evidence>
<dbReference type="InterPro" id="IPR014720">
    <property type="entry name" value="dsRBD_dom"/>
</dbReference>
<feature type="binding site" evidence="15">
    <location>
        <position position="118"/>
    </location>
    <ligand>
        <name>Mg(2+)</name>
        <dbReference type="ChEBI" id="CHEBI:18420"/>
    </ligand>
</feature>
<dbReference type="Proteomes" id="UP000183245">
    <property type="component" value="Unassembled WGS sequence"/>
</dbReference>
<evidence type="ECO:0000256" key="3">
    <source>
        <dbReference type="ARBA" id="ARBA00010183"/>
    </source>
</evidence>
<dbReference type="PROSITE" id="PS50142">
    <property type="entry name" value="RNASE_3_2"/>
    <property type="match status" value="1"/>
</dbReference>
<feature type="compositionally biased region" description="Basic and acidic residues" evidence="16">
    <location>
        <begin position="212"/>
        <end position="228"/>
    </location>
</feature>
<dbReference type="GO" id="GO:0010468">
    <property type="term" value="P:regulation of gene expression"/>
    <property type="evidence" value="ECO:0007669"/>
    <property type="project" value="TreeGrafter"/>
</dbReference>
<dbReference type="GO" id="GO:0005737">
    <property type="term" value="C:cytoplasm"/>
    <property type="evidence" value="ECO:0007669"/>
    <property type="project" value="UniProtKB-SubCell"/>
</dbReference>
<comment type="catalytic activity">
    <reaction evidence="1 15">
        <text>Endonucleolytic cleavage to 5'-phosphomonoester.</text>
        <dbReference type="EC" id="3.1.26.3"/>
    </reaction>
</comment>
<dbReference type="InterPro" id="IPR000999">
    <property type="entry name" value="RNase_III_dom"/>
</dbReference>
<dbReference type="CDD" id="cd00593">
    <property type="entry name" value="RIBOc"/>
    <property type="match status" value="1"/>
</dbReference>
<dbReference type="FunFam" id="1.10.1520.10:FF:000001">
    <property type="entry name" value="Ribonuclease 3"/>
    <property type="match status" value="1"/>
</dbReference>
<dbReference type="CDD" id="cd10845">
    <property type="entry name" value="DSRM_RNAse_III_family"/>
    <property type="match status" value="1"/>
</dbReference>
<evidence type="ECO:0000256" key="11">
    <source>
        <dbReference type="ARBA" id="ARBA00022759"/>
    </source>
</evidence>
<evidence type="ECO:0000259" key="18">
    <source>
        <dbReference type="PROSITE" id="PS50142"/>
    </source>
</evidence>
<keyword evidence="9 15" id="KW-0540">Nuclease</keyword>
<evidence type="ECO:0000256" key="12">
    <source>
        <dbReference type="ARBA" id="ARBA00022801"/>
    </source>
</evidence>
<evidence type="ECO:0000256" key="4">
    <source>
        <dbReference type="ARBA" id="ARBA00011738"/>
    </source>
</evidence>
<dbReference type="Pfam" id="PF14622">
    <property type="entry name" value="Ribonucleas_3_3"/>
    <property type="match status" value="1"/>
</dbReference>
<proteinExistence type="inferred from homology"/>
<reference evidence="19 20" key="1">
    <citation type="journal article" date="2016" name="Environ. Microbiol.">
        <title>Genomic resolution of a cold subsurface aquifer community provides metabolic insights for novel microbes adapted to high CO concentrations.</title>
        <authorList>
            <person name="Probst A.J."/>
            <person name="Castelle C.J."/>
            <person name="Singh A."/>
            <person name="Brown C.T."/>
            <person name="Anantharaman K."/>
            <person name="Sharon I."/>
            <person name="Hug L.A."/>
            <person name="Burstein D."/>
            <person name="Emerson J.B."/>
            <person name="Thomas B.C."/>
            <person name="Banfield J.F."/>
        </authorList>
    </citation>
    <scope>NUCLEOTIDE SEQUENCE [LARGE SCALE GENOMIC DNA]</scope>
    <source>
        <strain evidence="19">CG2_30_54_11</strain>
    </source>
</reference>
<dbReference type="SUPFAM" id="SSF69065">
    <property type="entry name" value="RNase III domain-like"/>
    <property type="match status" value="1"/>
</dbReference>
<dbReference type="GO" id="GO:0004525">
    <property type="term" value="F:ribonuclease III activity"/>
    <property type="evidence" value="ECO:0007669"/>
    <property type="project" value="UniProtKB-UniRule"/>
</dbReference>
<gene>
    <name evidence="15" type="primary">rnc</name>
    <name evidence="19" type="ORF">AUK40_01490</name>
</gene>
<evidence type="ECO:0000256" key="5">
    <source>
        <dbReference type="ARBA" id="ARBA00022490"/>
    </source>
</evidence>
<dbReference type="EC" id="3.1.26.3" evidence="15"/>
<dbReference type="AlphaFoldDB" id="A0A1J5INZ9"/>
<dbReference type="Gene3D" id="1.10.1520.10">
    <property type="entry name" value="Ribonuclease III domain"/>
    <property type="match status" value="1"/>
</dbReference>
<dbReference type="InterPro" id="IPR036389">
    <property type="entry name" value="RNase_III_sf"/>
</dbReference>
<evidence type="ECO:0000256" key="9">
    <source>
        <dbReference type="ARBA" id="ARBA00022722"/>
    </source>
</evidence>
<evidence type="ECO:0000256" key="8">
    <source>
        <dbReference type="ARBA" id="ARBA00022694"/>
    </source>
</evidence>
<dbReference type="GO" id="GO:0019843">
    <property type="term" value="F:rRNA binding"/>
    <property type="evidence" value="ECO:0007669"/>
    <property type="project" value="UniProtKB-KW"/>
</dbReference>
<dbReference type="HAMAP" id="MF_00104">
    <property type="entry name" value="RNase_III"/>
    <property type="match status" value="1"/>
</dbReference>
<keyword evidence="11 15" id="KW-0255">Endonuclease</keyword>
<feature type="domain" description="DRBM" evidence="17">
    <location>
        <begin position="159"/>
        <end position="228"/>
    </location>
</feature>
<dbReference type="PANTHER" id="PTHR11207:SF0">
    <property type="entry name" value="RIBONUCLEASE 3"/>
    <property type="match status" value="1"/>
</dbReference>
<evidence type="ECO:0000256" key="15">
    <source>
        <dbReference type="HAMAP-Rule" id="MF_00104"/>
    </source>
</evidence>
<keyword evidence="7 15" id="KW-0507">mRNA processing</keyword>
<keyword evidence="10 15" id="KW-0479">Metal-binding</keyword>
<dbReference type="EMBL" id="MNZT01000026">
    <property type="protein sequence ID" value="OIP98443.1"/>
    <property type="molecule type" value="Genomic_DNA"/>
</dbReference>
<dbReference type="GO" id="GO:0046872">
    <property type="term" value="F:metal ion binding"/>
    <property type="evidence" value="ECO:0007669"/>
    <property type="project" value="UniProtKB-KW"/>
</dbReference>
<dbReference type="Gene3D" id="3.30.160.20">
    <property type="match status" value="1"/>
</dbReference>
<comment type="caution">
    <text evidence="19">The sequence shown here is derived from an EMBL/GenBank/DDBJ whole genome shotgun (WGS) entry which is preliminary data.</text>
</comment>
<evidence type="ECO:0000256" key="7">
    <source>
        <dbReference type="ARBA" id="ARBA00022664"/>
    </source>
</evidence>
<comment type="subcellular location">
    <subcellularLocation>
        <location evidence="2 15">Cytoplasm</location>
    </subcellularLocation>
</comment>
<organism evidence="19 20">
    <name type="scientific">Candidatus Wirthbacteria bacterium CG2_30_54_11</name>
    <dbReference type="NCBI Taxonomy" id="1817892"/>
    <lineage>
        <taxon>Bacteria</taxon>
        <taxon>Candidatus Wirthbacteria</taxon>
    </lineage>
</organism>
<evidence type="ECO:0000313" key="19">
    <source>
        <dbReference type="EMBL" id="OIP98443.1"/>
    </source>
</evidence>
<keyword evidence="5 15" id="KW-0963">Cytoplasm</keyword>
<evidence type="ECO:0000256" key="14">
    <source>
        <dbReference type="ARBA" id="ARBA00022884"/>
    </source>
</evidence>
<protein>
    <recommendedName>
        <fullName evidence="15">Ribonuclease 3</fullName>
        <ecNumber evidence="15">3.1.26.3</ecNumber>
    </recommendedName>
    <alternativeName>
        <fullName evidence="15">Ribonuclease III</fullName>
        <shortName evidence="15">RNase III</shortName>
    </alternativeName>
</protein>
<keyword evidence="15" id="KW-0699">rRNA-binding</keyword>
<keyword evidence="6 15" id="KW-0698">rRNA processing</keyword>
<dbReference type="NCBIfam" id="TIGR02191">
    <property type="entry name" value="RNaseIII"/>
    <property type="match status" value="1"/>
</dbReference>
<dbReference type="SUPFAM" id="SSF54768">
    <property type="entry name" value="dsRNA-binding domain-like"/>
    <property type="match status" value="1"/>
</dbReference>
<feature type="binding site" evidence="15">
    <location>
        <position position="121"/>
    </location>
    <ligand>
        <name>Mg(2+)</name>
        <dbReference type="ChEBI" id="CHEBI:18420"/>
    </ligand>
</feature>
<feature type="compositionally biased region" description="Low complexity" evidence="16">
    <location>
        <begin position="202"/>
        <end position="211"/>
    </location>
</feature>
<evidence type="ECO:0000256" key="1">
    <source>
        <dbReference type="ARBA" id="ARBA00000109"/>
    </source>
</evidence>
<keyword evidence="14 15" id="KW-0694">RNA-binding</keyword>
<comment type="subunit">
    <text evidence="4 15">Homodimer.</text>
</comment>
<dbReference type="GO" id="GO:0006397">
    <property type="term" value="P:mRNA processing"/>
    <property type="evidence" value="ECO:0007669"/>
    <property type="project" value="UniProtKB-UniRule"/>
</dbReference>
<evidence type="ECO:0000256" key="16">
    <source>
        <dbReference type="SAM" id="MobiDB-lite"/>
    </source>
</evidence>
<name>A0A1J5INZ9_9BACT</name>